<dbReference type="GeneID" id="34616335"/>
<reference evidence="4" key="1">
    <citation type="journal article" date="2017" name="Genome Biol.">
        <title>Comparative genomics reveals high biological diversity and specific adaptations in the industrially and medically important fungal genus Aspergillus.</title>
        <authorList>
            <person name="de Vries R.P."/>
            <person name="Riley R."/>
            <person name="Wiebenga A."/>
            <person name="Aguilar-Osorio G."/>
            <person name="Amillis S."/>
            <person name="Uchima C.A."/>
            <person name="Anderluh G."/>
            <person name="Asadollahi M."/>
            <person name="Askin M."/>
            <person name="Barry K."/>
            <person name="Battaglia E."/>
            <person name="Bayram O."/>
            <person name="Benocci T."/>
            <person name="Braus-Stromeyer S.A."/>
            <person name="Caldana C."/>
            <person name="Canovas D."/>
            <person name="Cerqueira G.C."/>
            <person name="Chen F."/>
            <person name="Chen W."/>
            <person name="Choi C."/>
            <person name="Clum A."/>
            <person name="Dos Santos R.A."/>
            <person name="Damasio A.R."/>
            <person name="Diallinas G."/>
            <person name="Emri T."/>
            <person name="Fekete E."/>
            <person name="Flipphi M."/>
            <person name="Freyberg S."/>
            <person name="Gallo A."/>
            <person name="Gournas C."/>
            <person name="Habgood R."/>
            <person name="Hainaut M."/>
            <person name="Harispe M.L."/>
            <person name="Henrissat B."/>
            <person name="Hilden K.S."/>
            <person name="Hope R."/>
            <person name="Hossain A."/>
            <person name="Karabika E."/>
            <person name="Karaffa L."/>
            <person name="Karanyi Z."/>
            <person name="Krasevec N."/>
            <person name="Kuo A."/>
            <person name="Kusch H."/>
            <person name="LaButti K."/>
            <person name="Lagendijk E.L."/>
            <person name="Lapidus A."/>
            <person name="Levasseur A."/>
            <person name="Lindquist E."/>
            <person name="Lipzen A."/>
            <person name="Logrieco A.F."/>
            <person name="MacCabe A."/>
            <person name="Maekelae M.R."/>
            <person name="Malavazi I."/>
            <person name="Melin P."/>
            <person name="Meyer V."/>
            <person name="Mielnichuk N."/>
            <person name="Miskei M."/>
            <person name="Molnar A.P."/>
            <person name="Mule G."/>
            <person name="Ngan C.Y."/>
            <person name="Orejas M."/>
            <person name="Orosz E."/>
            <person name="Ouedraogo J.P."/>
            <person name="Overkamp K.M."/>
            <person name="Park H.-S."/>
            <person name="Perrone G."/>
            <person name="Piumi F."/>
            <person name="Punt P.J."/>
            <person name="Ram A.F."/>
            <person name="Ramon A."/>
            <person name="Rauscher S."/>
            <person name="Record E."/>
            <person name="Riano-Pachon D.M."/>
            <person name="Robert V."/>
            <person name="Roehrig J."/>
            <person name="Ruller R."/>
            <person name="Salamov A."/>
            <person name="Salih N.S."/>
            <person name="Samson R.A."/>
            <person name="Sandor E."/>
            <person name="Sanguinetti M."/>
            <person name="Schuetze T."/>
            <person name="Sepcic K."/>
            <person name="Shelest E."/>
            <person name="Sherlock G."/>
            <person name="Sophianopoulou V."/>
            <person name="Squina F.M."/>
            <person name="Sun H."/>
            <person name="Susca A."/>
            <person name="Todd R.B."/>
            <person name="Tsang A."/>
            <person name="Unkles S.E."/>
            <person name="van de Wiele N."/>
            <person name="van Rossen-Uffink D."/>
            <person name="Oliveira J.V."/>
            <person name="Vesth T.C."/>
            <person name="Visser J."/>
            <person name="Yu J.-H."/>
            <person name="Zhou M."/>
            <person name="Andersen M.R."/>
            <person name="Archer D.B."/>
            <person name="Baker S.E."/>
            <person name="Benoit I."/>
            <person name="Brakhage A.A."/>
            <person name="Braus G.H."/>
            <person name="Fischer R."/>
            <person name="Frisvad J.C."/>
            <person name="Goldman G.H."/>
            <person name="Houbraken J."/>
            <person name="Oakley B."/>
            <person name="Pocsi I."/>
            <person name="Scazzocchio C."/>
            <person name="Seiboth B."/>
            <person name="vanKuyk P.A."/>
            <person name="Wortman J."/>
            <person name="Dyer P.S."/>
            <person name="Grigoriev I.V."/>
        </authorList>
    </citation>
    <scope>NUCLEOTIDE SEQUENCE [LARGE SCALE GENOMIC DNA]</scope>
    <source>
        <strain evidence="4">CBS 506.65</strain>
    </source>
</reference>
<feature type="coiled-coil region" evidence="1">
    <location>
        <begin position="255"/>
        <end position="289"/>
    </location>
</feature>
<feature type="region of interest" description="Disordered" evidence="2">
    <location>
        <begin position="297"/>
        <end position="319"/>
    </location>
</feature>
<keyword evidence="1" id="KW-0175">Coiled coil</keyword>
<evidence type="ECO:0000256" key="2">
    <source>
        <dbReference type="SAM" id="MobiDB-lite"/>
    </source>
</evidence>
<dbReference type="VEuPathDB" id="FungiDB:ASPZODRAFT_731428"/>
<sequence length="397" mass="44465">MFDDMHSTIDTMHRRCSLPVLNPFSPKESNASSDVSEDRRLPPLPRVEPGPPGPLGPFINPFTPTIFAPSPSSSQDSFSVKSPWPVHESVMAPPSPANSAESSWQESLPSTKAGDWPTDLSPSEMMALIAPRNINRKPPLQQICGRKRKGSLLCSDPDDQREKHRIAEGNRRKNLSQLHRELDSRIHDYFLERAGWNPAKSLPESKEHIVQGAIFLIDFMLLIIVHLIRQENEMPRQLSDKLQPQIRCMQLQQLVSTLQQQQQTSQQQIQALKQENDKLIERNKALEFQLSSYEHLFRSSPKSEPTTSSNPLSQPPEKRQKTMLPGLHALCDGVDVITHHQETAPPADSFGTNPCQTYFPNSFLRTTPPMTGPSSPILLHPPQSAPMSRCGSLVSSP</sequence>
<dbReference type="Proteomes" id="UP000184188">
    <property type="component" value="Unassembled WGS sequence"/>
</dbReference>
<proteinExistence type="predicted"/>
<name>A0A1L9SC78_9EURO</name>
<evidence type="ECO:0000313" key="3">
    <source>
        <dbReference type="EMBL" id="OJJ44753.1"/>
    </source>
</evidence>
<keyword evidence="4" id="KW-1185">Reference proteome</keyword>
<protein>
    <submittedName>
        <fullName evidence="3">Uncharacterized protein</fullName>
    </submittedName>
</protein>
<evidence type="ECO:0000313" key="4">
    <source>
        <dbReference type="Proteomes" id="UP000184188"/>
    </source>
</evidence>
<organism evidence="3 4">
    <name type="scientific">Penicilliopsis zonata CBS 506.65</name>
    <dbReference type="NCBI Taxonomy" id="1073090"/>
    <lineage>
        <taxon>Eukaryota</taxon>
        <taxon>Fungi</taxon>
        <taxon>Dikarya</taxon>
        <taxon>Ascomycota</taxon>
        <taxon>Pezizomycotina</taxon>
        <taxon>Eurotiomycetes</taxon>
        <taxon>Eurotiomycetidae</taxon>
        <taxon>Eurotiales</taxon>
        <taxon>Aspergillaceae</taxon>
        <taxon>Penicilliopsis</taxon>
    </lineage>
</organism>
<feature type="compositionally biased region" description="Polar residues" evidence="2">
    <location>
        <begin position="300"/>
        <end position="312"/>
    </location>
</feature>
<gene>
    <name evidence="3" type="ORF">ASPZODRAFT_731428</name>
</gene>
<dbReference type="EMBL" id="KV878347">
    <property type="protein sequence ID" value="OJJ44753.1"/>
    <property type="molecule type" value="Genomic_DNA"/>
</dbReference>
<feature type="region of interest" description="Disordered" evidence="2">
    <location>
        <begin position="89"/>
        <end position="113"/>
    </location>
</feature>
<accession>A0A1L9SC78</accession>
<dbReference type="OrthoDB" id="4526539at2759"/>
<feature type="region of interest" description="Disordered" evidence="2">
    <location>
        <begin position="378"/>
        <end position="397"/>
    </location>
</feature>
<dbReference type="RefSeq" id="XP_022579263.1">
    <property type="nucleotide sequence ID" value="XM_022729871.1"/>
</dbReference>
<evidence type="ECO:0000256" key="1">
    <source>
        <dbReference type="SAM" id="Coils"/>
    </source>
</evidence>
<dbReference type="AlphaFoldDB" id="A0A1L9SC78"/>
<feature type="region of interest" description="Disordered" evidence="2">
    <location>
        <begin position="19"/>
        <end position="58"/>
    </location>
</feature>
<feature type="compositionally biased region" description="Pro residues" evidence="2">
    <location>
        <begin position="42"/>
        <end position="55"/>
    </location>
</feature>